<dbReference type="InterPro" id="IPR002213">
    <property type="entry name" value="UDP_glucos_trans"/>
</dbReference>
<gene>
    <name evidence="5" type="ORF">BDV98DRAFT_650194</name>
</gene>
<dbReference type="STRING" id="1884261.A0A5C3QKX5"/>
<evidence type="ECO:0000256" key="2">
    <source>
        <dbReference type="SAM" id="MobiDB-lite"/>
    </source>
</evidence>
<feature type="region of interest" description="Disordered" evidence="2">
    <location>
        <begin position="1"/>
        <end position="25"/>
    </location>
</feature>
<evidence type="ECO:0000313" key="6">
    <source>
        <dbReference type="Proteomes" id="UP000305067"/>
    </source>
</evidence>
<dbReference type="SUPFAM" id="SSF53756">
    <property type="entry name" value="UDP-Glycosyltransferase/glycogen phosphorylase"/>
    <property type="match status" value="1"/>
</dbReference>
<feature type="compositionally biased region" description="Polar residues" evidence="2">
    <location>
        <begin position="918"/>
        <end position="930"/>
    </location>
</feature>
<dbReference type="InterPro" id="IPR010610">
    <property type="entry name" value="EryCIII-like_C"/>
</dbReference>
<proteinExistence type="predicted"/>
<dbReference type="GO" id="GO:0005975">
    <property type="term" value="P:carbohydrate metabolic process"/>
    <property type="evidence" value="ECO:0007669"/>
    <property type="project" value="InterPro"/>
</dbReference>
<dbReference type="PANTHER" id="PTHR48050">
    <property type="entry name" value="STEROL 3-BETA-GLUCOSYLTRANSFERASE"/>
    <property type="match status" value="1"/>
</dbReference>
<dbReference type="CDD" id="cd03784">
    <property type="entry name" value="GT1_Gtf-like"/>
    <property type="match status" value="1"/>
</dbReference>
<dbReference type="Pfam" id="PF03033">
    <property type="entry name" value="Glyco_transf_28"/>
    <property type="match status" value="1"/>
</dbReference>
<name>A0A5C3QKX5_9AGAR</name>
<dbReference type="InterPro" id="IPR050426">
    <property type="entry name" value="Glycosyltransferase_28"/>
</dbReference>
<keyword evidence="6" id="KW-1185">Reference proteome</keyword>
<dbReference type="Gene3D" id="3.40.50.2000">
    <property type="entry name" value="Glycogen Phosphorylase B"/>
    <property type="match status" value="2"/>
</dbReference>
<organism evidence="5 6">
    <name type="scientific">Pterulicium gracile</name>
    <dbReference type="NCBI Taxonomy" id="1884261"/>
    <lineage>
        <taxon>Eukaryota</taxon>
        <taxon>Fungi</taxon>
        <taxon>Dikarya</taxon>
        <taxon>Basidiomycota</taxon>
        <taxon>Agaricomycotina</taxon>
        <taxon>Agaricomycetes</taxon>
        <taxon>Agaricomycetidae</taxon>
        <taxon>Agaricales</taxon>
        <taxon>Pleurotineae</taxon>
        <taxon>Pterulaceae</taxon>
        <taxon>Pterulicium</taxon>
    </lineage>
</organism>
<dbReference type="OrthoDB" id="5835829at2759"/>
<feature type="compositionally biased region" description="Basic and acidic residues" evidence="2">
    <location>
        <begin position="874"/>
        <end position="886"/>
    </location>
</feature>
<reference evidence="5 6" key="1">
    <citation type="journal article" date="2019" name="Nat. Ecol. Evol.">
        <title>Megaphylogeny resolves global patterns of mushroom evolution.</title>
        <authorList>
            <person name="Varga T."/>
            <person name="Krizsan K."/>
            <person name="Foldi C."/>
            <person name="Dima B."/>
            <person name="Sanchez-Garcia M."/>
            <person name="Sanchez-Ramirez S."/>
            <person name="Szollosi G.J."/>
            <person name="Szarkandi J.G."/>
            <person name="Papp V."/>
            <person name="Albert L."/>
            <person name="Andreopoulos W."/>
            <person name="Angelini C."/>
            <person name="Antonin V."/>
            <person name="Barry K.W."/>
            <person name="Bougher N.L."/>
            <person name="Buchanan P."/>
            <person name="Buyck B."/>
            <person name="Bense V."/>
            <person name="Catcheside P."/>
            <person name="Chovatia M."/>
            <person name="Cooper J."/>
            <person name="Damon W."/>
            <person name="Desjardin D."/>
            <person name="Finy P."/>
            <person name="Geml J."/>
            <person name="Haridas S."/>
            <person name="Hughes K."/>
            <person name="Justo A."/>
            <person name="Karasinski D."/>
            <person name="Kautmanova I."/>
            <person name="Kiss B."/>
            <person name="Kocsube S."/>
            <person name="Kotiranta H."/>
            <person name="LaButti K.M."/>
            <person name="Lechner B.E."/>
            <person name="Liimatainen K."/>
            <person name="Lipzen A."/>
            <person name="Lukacs Z."/>
            <person name="Mihaltcheva S."/>
            <person name="Morgado L.N."/>
            <person name="Niskanen T."/>
            <person name="Noordeloos M.E."/>
            <person name="Ohm R.A."/>
            <person name="Ortiz-Santana B."/>
            <person name="Ovrebo C."/>
            <person name="Racz N."/>
            <person name="Riley R."/>
            <person name="Savchenko A."/>
            <person name="Shiryaev A."/>
            <person name="Soop K."/>
            <person name="Spirin V."/>
            <person name="Szebenyi C."/>
            <person name="Tomsovsky M."/>
            <person name="Tulloss R.E."/>
            <person name="Uehling J."/>
            <person name="Grigoriev I.V."/>
            <person name="Vagvolgyi C."/>
            <person name="Papp T."/>
            <person name="Martin F.M."/>
            <person name="Miettinen O."/>
            <person name="Hibbett D.S."/>
            <person name="Nagy L.G."/>
        </authorList>
    </citation>
    <scope>NUCLEOTIDE SEQUENCE [LARGE SCALE GENOMIC DNA]</scope>
    <source>
        <strain evidence="5 6">CBS 309.79</strain>
    </source>
</reference>
<sequence length="955" mass="104283">MKDPGDLSKSRKDGGKNTGESSKDEDIRYLDIGTIHTEPKTKLAEYAITGKGLGSKARVTSDGRIVVSIDMKKALPDMPTGNAPDVEEFAVDKHEWRYVPKLNIVICIVGSRGDVQPYVALGKRFQKDGHRVRLGTHETFRKFVEEENGLEFFDIGGNPQDLMSYMVKNPGLIPGIESLTNGDIGKKRKMLAEMMHGCWNACQAPDPKTGQTFIADAIISNPPAFAHIHCAEALGVPLLMSFTMPWCSTTDFHHPLVNVLSSNAGSGLNNVLSYALFELVTWQGVGDLINDFRKETLGLRSLSLRTGPGILERVKVPWTYCMSPALIPKPEDWKNHIDVIGFYFLDLATNFKPNAELEAFLEAGEPPVYIGFGSVVVDDPKAMSKTIFEATKQAGVRALVSAGWGGLGGAEVPEHAFMLGNVPHDWLFSSDRVAAVVHHGGAGTAAVGLANGRPTVVVPFFGDQTFWGEMIHRAGAGPEPIPHKELNVQNLTEGIKFAISPAAKTAAQTMAEQIRSEDGVQQGVESFYRHLPLLNMRCDLDPQRVAVWWSTDLCLKISAFAAQVLVDARKLDLGTLDVHRSKEYNTRKKISDPVSGGSTAIFWTVTNYYAGIAQIFYSPVKGIVKTTTAIPRGIVDIVSSIYEGFSNMPRLYGSKVRKRGEVKDFSSGVNEGAKGLFYGYYDGITGLVTEPMEGAKKDGFMGAIKGAGRSYINATMRPAAGIVGMISNPITGAVKGVQTKFGRSKSIQKQESKTAKTRRADGEEEVRRSAKEERKAVLEAFERLSKQDAVKDRRQKWVKRAEAAFEEEKHEEEEDDTIHVASGSKGKKNSMGSPTKPTHTRTASSSYAASSSAAAVGPSFTPSDSESSDSINETEYHDASDGERGKGALNHKQRSKDQATDWDSAYQADLKRAHSESMDSFNSSRTNVGTQEGEDDSEAFLRDMEMAKKLSLDSR</sequence>
<dbReference type="PANTHER" id="PTHR48050:SF13">
    <property type="entry name" value="STEROL 3-BETA-GLUCOSYLTRANSFERASE UGT80A2"/>
    <property type="match status" value="1"/>
</dbReference>
<feature type="domain" description="Glycosyltransferase family 28 N-terminal" evidence="3">
    <location>
        <begin position="104"/>
        <end position="249"/>
    </location>
</feature>
<dbReference type="EMBL" id="ML178826">
    <property type="protein sequence ID" value="TFL01121.1"/>
    <property type="molecule type" value="Genomic_DNA"/>
</dbReference>
<evidence type="ECO:0000259" key="4">
    <source>
        <dbReference type="Pfam" id="PF06722"/>
    </source>
</evidence>
<evidence type="ECO:0000313" key="5">
    <source>
        <dbReference type="EMBL" id="TFL01121.1"/>
    </source>
</evidence>
<feature type="region of interest" description="Disordered" evidence="2">
    <location>
        <begin position="741"/>
        <end position="773"/>
    </location>
</feature>
<dbReference type="AlphaFoldDB" id="A0A5C3QKX5"/>
<protein>
    <submittedName>
        <fullName evidence="5">Uncharacterized protein</fullName>
    </submittedName>
</protein>
<dbReference type="Proteomes" id="UP000305067">
    <property type="component" value="Unassembled WGS sequence"/>
</dbReference>
<keyword evidence="1" id="KW-0808">Transferase</keyword>
<feature type="compositionally biased region" description="Low complexity" evidence="2">
    <location>
        <begin position="843"/>
        <end position="855"/>
    </location>
</feature>
<accession>A0A5C3QKX5</accession>
<evidence type="ECO:0000256" key="1">
    <source>
        <dbReference type="ARBA" id="ARBA00022679"/>
    </source>
</evidence>
<feature type="domain" description="Erythromycin biosynthesis protein CIII-like C-terminal" evidence="4">
    <location>
        <begin position="412"/>
        <end position="517"/>
    </location>
</feature>
<evidence type="ECO:0000259" key="3">
    <source>
        <dbReference type="Pfam" id="PF03033"/>
    </source>
</evidence>
<dbReference type="GO" id="GO:0016906">
    <property type="term" value="F:sterol 3-beta-glucosyltransferase activity"/>
    <property type="evidence" value="ECO:0007669"/>
    <property type="project" value="UniProtKB-ARBA"/>
</dbReference>
<feature type="region of interest" description="Disordered" evidence="2">
    <location>
        <begin position="804"/>
        <end position="942"/>
    </location>
</feature>
<dbReference type="Pfam" id="PF06722">
    <property type="entry name" value="EryCIII-like_C"/>
    <property type="match status" value="1"/>
</dbReference>
<dbReference type="FunFam" id="3.40.50.2000:FF:000009">
    <property type="entry name" value="Sterol 3-beta-glucosyltransferase UGT80A2"/>
    <property type="match status" value="1"/>
</dbReference>
<feature type="compositionally biased region" description="Basic and acidic residues" evidence="2">
    <location>
        <begin position="748"/>
        <end position="773"/>
    </location>
</feature>
<dbReference type="InterPro" id="IPR004276">
    <property type="entry name" value="GlycoTrans_28_N"/>
</dbReference>